<dbReference type="GO" id="GO:0008526">
    <property type="term" value="F:phosphatidylinositol transfer activity"/>
    <property type="evidence" value="ECO:0007669"/>
    <property type="project" value="TreeGrafter"/>
</dbReference>
<sequence length="448" mass="52379">MTRTEEVSSSTCFETNTLSSSSLKGSESNLSPQSPLVQIPTERASTKRGEEDVATTSSFQKILVNDSHAHLDISKMELPSHGQLFYEWKKVLSSSSIPPHVFVYGRISREFSCEYSIENLTVQQNDGWYDELLQVAKRNQFLRTATDSEKECFVNIERYVLGDEFLSQVEHVLSSKFMKSQSEKMIKMDLSLLSSNYGKENHVDTSVHVKDLIDDYGLVLDVFSLLRFCHARKFDVNAVKTLIHETIAWRLYKKPHLITKESVQREYSKMKGFWLGYTKQNSPIIYIYPQNHVTYDRDFDECINYTLYMGEFGMQMIRTYNEEHVLPMLQKMNHRVDLNYIENVVLNQYVEQYTIVYDGRTVAMKNFDLAVVKEFLTLSSYYAERMKCVMVYNPNWSYKVLMKMVNQFLDKKTADKIKMVYNMSEVDEFLDVTKVPRDFGGQLDYKFH</sequence>
<dbReference type="SUPFAM" id="SSF46938">
    <property type="entry name" value="CRAL/TRIO N-terminal domain"/>
    <property type="match status" value="1"/>
</dbReference>
<proteinExistence type="predicted"/>
<name>A0AA88GY80_NAELO</name>
<feature type="region of interest" description="Disordered" evidence="1">
    <location>
        <begin position="1"/>
        <end position="53"/>
    </location>
</feature>
<keyword evidence="4" id="KW-1185">Reference proteome</keyword>
<dbReference type="Proteomes" id="UP000816034">
    <property type="component" value="Unassembled WGS sequence"/>
</dbReference>
<dbReference type="AlphaFoldDB" id="A0AA88GY80"/>
<organism evidence="3 4">
    <name type="scientific">Naegleria lovaniensis</name>
    <name type="common">Amoeba</name>
    <dbReference type="NCBI Taxonomy" id="51637"/>
    <lineage>
        <taxon>Eukaryota</taxon>
        <taxon>Discoba</taxon>
        <taxon>Heterolobosea</taxon>
        <taxon>Tetramitia</taxon>
        <taxon>Eutetramitia</taxon>
        <taxon>Vahlkampfiidae</taxon>
        <taxon>Naegleria</taxon>
    </lineage>
</organism>
<feature type="compositionally biased region" description="Polar residues" evidence="1">
    <location>
        <begin position="7"/>
        <end position="17"/>
    </location>
</feature>
<dbReference type="InterPro" id="IPR052578">
    <property type="entry name" value="PI_Transfer_CRAL-TRIO"/>
</dbReference>
<dbReference type="PROSITE" id="PS50191">
    <property type="entry name" value="CRAL_TRIO"/>
    <property type="match status" value="1"/>
</dbReference>
<dbReference type="SMART" id="SM00516">
    <property type="entry name" value="SEC14"/>
    <property type="match status" value="1"/>
</dbReference>
<dbReference type="PANTHER" id="PTHR45824:SF29">
    <property type="entry name" value="GH16843P"/>
    <property type="match status" value="1"/>
</dbReference>
<dbReference type="InterPro" id="IPR036865">
    <property type="entry name" value="CRAL-TRIO_dom_sf"/>
</dbReference>
<evidence type="ECO:0000313" key="3">
    <source>
        <dbReference type="EMBL" id="KAG2388176.1"/>
    </source>
</evidence>
<reference evidence="3 4" key="1">
    <citation type="journal article" date="2018" name="BMC Genomics">
        <title>The genome of Naegleria lovaniensis, the basis for a comparative approach to unravel pathogenicity factors of the human pathogenic amoeba N. fowleri.</title>
        <authorList>
            <person name="Liechti N."/>
            <person name="Schurch N."/>
            <person name="Bruggmann R."/>
            <person name="Wittwer M."/>
        </authorList>
    </citation>
    <scope>NUCLEOTIDE SEQUENCE [LARGE SCALE GENOMIC DNA]</scope>
    <source>
        <strain evidence="3 4">ATCC 30569</strain>
    </source>
</reference>
<dbReference type="Pfam" id="PF00650">
    <property type="entry name" value="CRAL_TRIO"/>
    <property type="match status" value="1"/>
</dbReference>
<accession>A0AA88GY80</accession>
<dbReference type="CDD" id="cd00170">
    <property type="entry name" value="SEC14"/>
    <property type="match status" value="1"/>
</dbReference>
<dbReference type="Gene3D" id="3.40.525.10">
    <property type="entry name" value="CRAL-TRIO lipid binding domain"/>
    <property type="match status" value="1"/>
</dbReference>
<dbReference type="RefSeq" id="XP_044552168.1">
    <property type="nucleotide sequence ID" value="XM_044685784.1"/>
</dbReference>
<protein>
    <recommendedName>
        <fullName evidence="2">CRAL-TRIO domain-containing protein</fullName>
    </recommendedName>
</protein>
<dbReference type="GeneID" id="68093482"/>
<dbReference type="PANTHER" id="PTHR45824">
    <property type="entry name" value="GH16843P"/>
    <property type="match status" value="1"/>
</dbReference>
<feature type="compositionally biased region" description="Low complexity" evidence="1">
    <location>
        <begin position="18"/>
        <end position="31"/>
    </location>
</feature>
<dbReference type="InterPro" id="IPR036273">
    <property type="entry name" value="CRAL/TRIO_N_dom_sf"/>
</dbReference>
<evidence type="ECO:0000256" key="1">
    <source>
        <dbReference type="SAM" id="MobiDB-lite"/>
    </source>
</evidence>
<comment type="caution">
    <text evidence="3">The sequence shown here is derived from an EMBL/GenBank/DDBJ whole genome shotgun (WGS) entry which is preliminary data.</text>
</comment>
<evidence type="ECO:0000313" key="4">
    <source>
        <dbReference type="Proteomes" id="UP000816034"/>
    </source>
</evidence>
<evidence type="ECO:0000259" key="2">
    <source>
        <dbReference type="PROSITE" id="PS50191"/>
    </source>
</evidence>
<dbReference type="EMBL" id="PYSW02000011">
    <property type="protein sequence ID" value="KAG2388176.1"/>
    <property type="molecule type" value="Genomic_DNA"/>
</dbReference>
<dbReference type="InterPro" id="IPR001251">
    <property type="entry name" value="CRAL-TRIO_dom"/>
</dbReference>
<dbReference type="SUPFAM" id="SSF52087">
    <property type="entry name" value="CRAL/TRIO domain"/>
    <property type="match status" value="1"/>
</dbReference>
<feature type="domain" description="CRAL-TRIO" evidence="2">
    <location>
        <begin position="260"/>
        <end position="447"/>
    </location>
</feature>
<gene>
    <name evidence="3" type="ORF">C9374_001026</name>
</gene>